<feature type="compositionally biased region" description="Basic residues" evidence="5">
    <location>
        <begin position="218"/>
        <end position="230"/>
    </location>
</feature>
<dbReference type="Pfam" id="PF15613">
    <property type="entry name" value="WSD"/>
    <property type="match status" value="1"/>
</dbReference>
<protein>
    <recommendedName>
        <fullName evidence="10">DDT domain-containing protein</fullName>
    </recommendedName>
</protein>
<gene>
    <name evidence="8" type="ORF">CSSPJE1EN1_LOCUS14160</name>
</gene>
<dbReference type="InterPro" id="IPR053271">
    <property type="entry name" value="DDT_domain"/>
</dbReference>
<dbReference type="PANTHER" id="PTHR15546">
    <property type="entry name" value="BROMODOMAIN ADJACENT TO ZINC FINGER DOMAIN, 2A"/>
    <property type="match status" value="1"/>
</dbReference>
<comment type="subcellular location">
    <subcellularLocation>
        <location evidence="1 4">Nucleus</location>
    </subcellularLocation>
</comment>
<feature type="region of interest" description="Disordered" evidence="5">
    <location>
        <begin position="214"/>
        <end position="238"/>
    </location>
</feature>
<evidence type="ECO:0000313" key="9">
    <source>
        <dbReference type="Proteomes" id="UP001497444"/>
    </source>
</evidence>
<dbReference type="Pfam" id="PF10537">
    <property type="entry name" value="WAC_Acf1_DNA_bd"/>
    <property type="match status" value="1"/>
</dbReference>
<organism evidence="8 9">
    <name type="scientific">Sphagnum jensenii</name>
    <dbReference type="NCBI Taxonomy" id="128206"/>
    <lineage>
        <taxon>Eukaryota</taxon>
        <taxon>Viridiplantae</taxon>
        <taxon>Streptophyta</taxon>
        <taxon>Embryophyta</taxon>
        <taxon>Bryophyta</taxon>
        <taxon>Sphagnophytina</taxon>
        <taxon>Sphagnopsida</taxon>
        <taxon>Sphagnales</taxon>
        <taxon>Sphagnaceae</taxon>
        <taxon>Sphagnum</taxon>
    </lineage>
</organism>
<accession>A0ABP0WQG7</accession>
<dbReference type="EMBL" id="OZ020097">
    <property type="protein sequence ID" value="CAK9268682.1"/>
    <property type="molecule type" value="Genomic_DNA"/>
</dbReference>
<evidence type="ECO:0000256" key="4">
    <source>
        <dbReference type="PROSITE-ProRule" id="PRU00475"/>
    </source>
</evidence>
<evidence type="ECO:0000259" key="6">
    <source>
        <dbReference type="PROSITE" id="PS50827"/>
    </source>
</evidence>
<dbReference type="InterPro" id="IPR028942">
    <property type="entry name" value="WHIM1_dom"/>
</dbReference>
<evidence type="ECO:0000256" key="2">
    <source>
        <dbReference type="ARBA" id="ARBA00023054"/>
    </source>
</evidence>
<evidence type="ECO:0000256" key="5">
    <source>
        <dbReference type="SAM" id="MobiDB-lite"/>
    </source>
</evidence>
<dbReference type="PROSITE" id="PS50827">
    <property type="entry name" value="DDT"/>
    <property type="match status" value="1"/>
</dbReference>
<sequence length="708" mass="82918">MPLYKRKLYTLMKPPKDLKLDEQLFQVRFTKEIFREYQEYLNCMKLYQRRVWTCKVSGKSNLTYKEAIVSEHKANEKVQQFPKEFMGPVLHMVQFSPLRIDELVDSLYKDFKERFVVGEVVTGTHGEGSSTSTCMCQILKVLKEEGKKYETPRYNVAWLDDNNRKIGISKESADDLKRKRHPFSRALLKAFVRESTSSGPSRNSPWSVDEMVNEAHTQKKRKHPEGTSARKKADGKRQHVHKGELLTLRITDLWGKVIIYRLRRTRYPIEDSHVNLSSEDPQLNDRPVPSTDFLLPMACVGDLLMVWDFCSLFSKALLLSPFTLEELEKSLDYKEGEAPLLLEINFALLCIALTDPILRDEFFHRRKHHSKISMANWKDDLCDFLELPSQHKFTGVTHVPTIQQGLYRQLDACVKLKILMELVGCCVSSSAIRTQIDNNIEEHQLAMANKREAEVEELKRKNEERENLKRQQCPGNTNFLAVENGDHQEEKVLENGREHRNQEGEHPFLEKENHHSVSVRSRHVLLKEKLAAKLALEGVKERQRTEEQKKLQEKRKEQAEALTQCKIQQQMLAERLKKQEHLEREMEKHYIRTTPLGKDCFHNCFWFFFREGRLFVESNDCKQWGYYTAKEELDALFKSLNLKGIREKSLQKELETLYEKISTALQKRSKELAQQYAVEEALVRRSECVRSAPRLTGFLAYVNRLRMP</sequence>
<feature type="domain" description="WAC" evidence="7">
    <location>
        <begin position="22"/>
        <end position="127"/>
    </location>
</feature>
<evidence type="ECO:0000256" key="1">
    <source>
        <dbReference type="ARBA" id="ARBA00004123"/>
    </source>
</evidence>
<name>A0ABP0WQG7_9BRYO</name>
<feature type="domain" description="DDT" evidence="6">
    <location>
        <begin position="297"/>
        <end position="358"/>
    </location>
</feature>
<keyword evidence="3 4" id="KW-0539">Nucleus</keyword>
<evidence type="ECO:0000256" key="3">
    <source>
        <dbReference type="ARBA" id="ARBA00023242"/>
    </source>
</evidence>
<dbReference type="InterPro" id="IPR028941">
    <property type="entry name" value="WHIM2_dom"/>
</dbReference>
<feature type="region of interest" description="Disordered" evidence="5">
    <location>
        <begin position="495"/>
        <end position="516"/>
    </location>
</feature>
<evidence type="ECO:0008006" key="10">
    <source>
        <dbReference type="Google" id="ProtNLM"/>
    </source>
</evidence>
<dbReference type="InterPro" id="IPR018501">
    <property type="entry name" value="DDT_dom"/>
</dbReference>
<dbReference type="Proteomes" id="UP001497444">
    <property type="component" value="Chromosome 2"/>
</dbReference>
<evidence type="ECO:0000313" key="8">
    <source>
        <dbReference type="EMBL" id="CAK9268682.1"/>
    </source>
</evidence>
<reference evidence="8 9" key="1">
    <citation type="submission" date="2024-02" db="EMBL/GenBank/DDBJ databases">
        <authorList>
            <consortium name="ELIXIR-Norway"/>
            <consortium name="Elixir Norway"/>
        </authorList>
    </citation>
    <scope>NUCLEOTIDE SEQUENCE [LARGE SCALE GENOMIC DNA]</scope>
</reference>
<proteinExistence type="predicted"/>
<evidence type="ECO:0000259" key="7">
    <source>
        <dbReference type="PROSITE" id="PS51136"/>
    </source>
</evidence>
<dbReference type="Pfam" id="PF02791">
    <property type="entry name" value="DDT"/>
    <property type="match status" value="1"/>
</dbReference>
<feature type="compositionally biased region" description="Basic and acidic residues" evidence="5">
    <location>
        <begin position="495"/>
        <end position="515"/>
    </location>
</feature>
<feature type="region of interest" description="Disordered" evidence="5">
    <location>
        <begin position="458"/>
        <end position="479"/>
    </location>
</feature>
<dbReference type="SMART" id="SM00571">
    <property type="entry name" value="DDT"/>
    <property type="match status" value="1"/>
</dbReference>
<dbReference type="InterPro" id="IPR013136">
    <property type="entry name" value="WSTF_Acf1_Cbp146"/>
</dbReference>
<dbReference type="PROSITE" id="PS51136">
    <property type="entry name" value="WAC"/>
    <property type="match status" value="1"/>
</dbReference>
<keyword evidence="2" id="KW-0175">Coiled coil</keyword>
<keyword evidence="9" id="KW-1185">Reference proteome</keyword>
<dbReference type="Pfam" id="PF15612">
    <property type="entry name" value="WHIM1"/>
    <property type="match status" value="1"/>
</dbReference>
<dbReference type="PANTHER" id="PTHR15546:SF2">
    <property type="entry name" value="DDT DOMAIN-CONTAINING PROTEIN DDB_G0282237"/>
    <property type="match status" value="1"/>
</dbReference>
<feature type="compositionally biased region" description="Basic and acidic residues" evidence="5">
    <location>
        <begin position="458"/>
        <end position="469"/>
    </location>
</feature>